<dbReference type="PANTHER" id="PTHR33639:SF2">
    <property type="entry name" value="DUF393 DOMAIN-CONTAINING PROTEIN"/>
    <property type="match status" value="1"/>
</dbReference>
<sequence>MATTNNTPSSYNSIILFDGVCNFCSAVVQFVLKHDKHQRFLFSPLQSQYAQKILAKYQLSNKDLNSFILIQNNQIYTQSTAAIKVVRALAFPTNLLAIAIIIPPFIRNYIYHIIATNRYRWFGKKNSCYIPASNWENRFIE</sequence>
<evidence type="ECO:0000256" key="1">
    <source>
        <dbReference type="SAM" id="Phobius"/>
    </source>
</evidence>
<protein>
    <submittedName>
        <fullName evidence="2">Putative DCC family thiol-disulfide oxidoreductase YuxK</fullName>
    </submittedName>
</protein>
<dbReference type="AlphaFoldDB" id="A0A2W7RSN4"/>
<dbReference type="PANTHER" id="PTHR33639">
    <property type="entry name" value="THIOL-DISULFIDE OXIDOREDUCTASE DCC"/>
    <property type="match status" value="1"/>
</dbReference>
<reference evidence="2 3" key="1">
    <citation type="submission" date="2018-06" db="EMBL/GenBank/DDBJ databases">
        <title>Genomic Encyclopedia of Archaeal and Bacterial Type Strains, Phase II (KMG-II): from individual species to whole genera.</title>
        <authorList>
            <person name="Goeker M."/>
        </authorList>
    </citation>
    <scope>NUCLEOTIDE SEQUENCE [LARGE SCALE GENOMIC DNA]</scope>
    <source>
        <strain evidence="2 3">DSM 23241</strain>
    </source>
</reference>
<dbReference type="EMBL" id="QKZV01000003">
    <property type="protein sequence ID" value="PZX63748.1"/>
    <property type="molecule type" value="Genomic_DNA"/>
</dbReference>
<keyword evidence="1" id="KW-0812">Transmembrane</keyword>
<keyword evidence="3" id="KW-1185">Reference proteome</keyword>
<keyword evidence="1" id="KW-1133">Transmembrane helix</keyword>
<keyword evidence="1" id="KW-0472">Membrane</keyword>
<evidence type="ECO:0000313" key="3">
    <source>
        <dbReference type="Proteomes" id="UP000249720"/>
    </source>
</evidence>
<name>A0A2W7RSN4_9BACT</name>
<evidence type="ECO:0000313" key="2">
    <source>
        <dbReference type="EMBL" id="PZX63748.1"/>
    </source>
</evidence>
<comment type="caution">
    <text evidence="2">The sequence shown here is derived from an EMBL/GenBank/DDBJ whole genome shotgun (WGS) entry which is preliminary data.</text>
</comment>
<gene>
    <name evidence="2" type="ORF">LX80_01406</name>
</gene>
<dbReference type="Proteomes" id="UP000249720">
    <property type="component" value="Unassembled WGS sequence"/>
</dbReference>
<dbReference type="InterPro" id="IPR052927">
    <property type="entry name" value="DCC_oxidoreductase"/>
</dbReference>
<dbReference type="InterPro" id="IPR007263">
    <property type="entry name" value="DCC1-like"/>
</dbReference>
<dbReference type="Pfam" id="PF04134">
    <property type="entry name" value="DCC1-like"/>
    <property type="match status" value="1"/>
</dbReference>
<dbReference type="GO" id="GO:0015035">
    <property type="term" value="F:protein-disulfide reductase activity"/>
    <property type="evidence" value="ECO:0007669"/>
    <property type="project" value="InterPro"/>
</dbReference>
<proteinExistence type="predicted"/>
<accession>A0A2W7RSN4</accession>
<feature type="transmembrane region" description="Helical" evidence="1">
    <location>
        <begin position="14"/>
        <end position="32"/>
    </location>
</feature>
<organism evidence="2 3">
    <name type="scientific">Hydrotalea sandarakina</name>
    <dbReference type="NCBI Taxonomy" id="1004304"/>
    <lineage>
        <taxon>Bacteria</taxon>
        <taxon>Pseudomonadati</taxon>
        <taxon>Bacteroidota</taxon>
        <taxon>Chitinophagia</taxon>
        <taxon>Chitinophagales</taxon>
        <taxon>Chitinophagaceae</taxon>
        <taxon>Hydrotalea</taxon>
    </lineage>
</organism>
<dbReference type="OrthoDB" id="9785438at2"/>